<sequence>MRWGNSPRNCRGSKKNLASNWSREERLKLLEWQDRELAIALQLQADLLSLNRSSLYYQPVPPSPEEIHLEHRIDEPYTEHPFLGYRKITAIMNREGDPIHKNTVRHYMREIGIMAIYPGPNLSKRDLQHRIYTYLLRKLNITEPDQVWSVDITYSTPS</sequence>
<dbReference type="InterPro" id="IPR025948">
    <property type="entry name" value="HTH-like_dom"/>
</dbReference>
<reference evidence="2" key="1">
    <citation type="submission" date="2020-09" db="EMBL/GenBank/DDBJ databases">
        <title>A novel bacterium of genus Paenibacillus, isolated from South China Sea.</title>
        <authorList>
            <person name="Huang H."/>
            <person name="Mo K."/>
            <person name="Hu Y."/>
        </authorList>
    </citation>
    <scope>NUCLEOTIDE SEQUENCE</scope>
    <source>
        <strain evidence="2">IB182496</strain>
    </source>
</reference>
<evidence type="ECO:0000313" key="3">
    <source>
        <dbReference type="Proteomes" id="UP000621560"/>
    </source>
</evidence>
<proteinExistence type="predicted"/>
<accession>A0A927GVA2</accession>
<organism evidence="2 3">
    <name type="scientific">Paenibacillus sabuli</name>
    <dbReference type="NCBI Taxonomy" id="2772509"/>
    <lineage>
        <taxon>Bacteria</taxon>
        <taxon>Bacillati</taxon>
        <taxon>Bacillota</taxon>
        <taxon>Bacilli</taxon>
        <taxon>Bacillales</taxon>
        <taxon>Paenibacillaceae</taxon>
        <taxon>Paenibacillus</taxon>
    </lineage>
</organism>
<protein>
    <submittedName>
        <fullName evidence="2">IS3 family transposase</fullName>
    </submittedName>
</protein>
<dbReference type="Pfam" id="PF13276">
    <property type="entry name" value="HTH_21"/>
    <property type="match status" value="1"/>
</dbReference>
<name>A0A927GVA2_9BACL</name>
<feature type="domain" description="HTH-like" evidence="1">
    <location>
        <begin position="69"/>
        <end position="119"/>
    </location>
</feature>
<dbReference type="AlphaFoldDB" id="A0A927GVA2"/>
<keyword evidence="3" id="KW-1185">Reference proteome</keyword>
<comment type="caution">
    <text evidence="2">The sequence shown here is derived from an EMBL/GenBank/DDBJ whole genome shotgun (WGS) entry which is preliminary data.</text>
</comment>
<dbReference type="Proteomes" id="UP000621560">
    <property type="component" value="Unassembled WGS sequence"/>
</dbReference>
<gene>
    <name evidence="2" type="ORF">IDH44_25435</name>
</gene>
<evidence type="ECO:0000259" key="1">
    <source>
        <dbReference type="Pfam" id="PF13276"/>
    </source>
</evidence>
<dbReference type="EMBL" id="JACXIZ010000073">
    <property type="protein sequence ID" value="MBD2848537.1"/>
    <property type="molecule type" value="Genomic_DNA"/>
</dbReference>
<evidence type="ECO:0000313" key="2">
    <source>
        <dbReference type="EMBL" id="MBD2848537.1"/>
    </source>
</evidence>